<feature type="region of interest" description="Disordered" evidence="3">
    <location>
        <begin position="16"/>
        <end position="108"/>
    </location>
</feature>
<gene>
    <name evidence="5" type="ORF">L3Y34_001692</name>
</gene>
<name>A0AAE9DDN0_CAEBR</name>
<organism evidence="5 6">
    <name type="scientific">Caenorhabditis briggsae</name>
    <dbReference type="NCBI Taxonomy" id="6238"/>
    <lineage>
        <taxon>Eukaryota</taxon>
        <taxon>Metazoa</taxon>
        <taxon>Ecdysozoa</taxon>
        <taxon>Nematoda</taxon>
        <taxon>Chromadorea</taxon>
        <taxon>Rhabditida</taxon>
        <taxon>Rhabditina</taxon>
        <taxon>Rhabditomorpha</taxon>
        <taxon>Rhabditoidea</taxon>
        <taxon>Rhabditidae</taxon>
        <taxon>Peloderinae</taxon>
        <taxon>Caenorhabditis</taxon>
    </lineage>
</organism>
<sequence length="180" mass="20382">MKNWFFSINITLESKFQSKMSEKPSGKSKPACSEGGDLRVQTESGDTFITATQRPDGSWRKARRVKEGYIPQDEQPKYQNRMQLEATNGRSSVPSGANPRAPAGTRKPVSAIKANVCITPQDHFQKKIDLTKKKIEDIEGMESRIASGELVPQPNQVKKIQRKQEYLDEIEKLTKEMEKL</sequence>
<feature type="domain" description="WIBG Mago-binding" evidence="4">
    <location>
        <begin position="45"/>
        <end position="71"/>
    </location>
</feature>
<feature type="compositionally biased region" description="Polar residues" evidence="3">
    <location>
        <begin position="77"/>
        <end position="95"/>
    </location>
</feature>
<evidence type="ECO:0000259" key="4">
    <source>
        <dbReference type="SMART" id="SM01273"/>
    </source>
</evidence>
<comment type="similarity">
    <text evidence="1">Belongs to the pym family.</text>
</comment>
<proteinExistence type="inferred from homology"/>
<dbReference type="PANTHER" id="PTHR22959:SF0">
    <property type="entry name" value="PARTNER OF Y14 AND MAGO"/>
    <property type="match status" value="1"/>
</dbReference>
<dbReference type="Proteomes" id="UP000827892">
    <property type="component" value="Chromosome III"/>
</dbReference>
<evidence type="ECO:0000313" key="6">
    <source>
        <dbReference type="Proteomes" id="UP000827892"/>
    </source>
</evidence>
<evidence type="ECO:0000313" key="5">
    <source>
        <dbReference type="EMBL" id="ULU01530.1"/>
    </source>
</evidence>
<dbReference type="AlphaFoldDB" id="A0AAE9DDN0"/>
<dbReference type="PANTHER" id="PTHR22959">
    <property type="entry name" value="PYM PROTEIN"/>
    <property type="match status" value="1"/>
</dbReference>
<dbReference type="InterPro" id="IPR015362">
    <property type="entry name" value="WIBG_mago-bd"/>
</dbReference>
<dbReference type="InterPro" id="IPR039333">
    <property type="entry name" value="PYM1"/>
</dbReference>
<evidence type="ECO:0000256" key="2">
    <source>
        <dbReference type="ARBA" id="ARBA00018898"/>
    </source>
</evidence>
<dbReference type="SUPFAM" id="SSF101931">
    <property type="entry name" value="Pym (Within the bgcn gene intron protein, WIBG), N-terminal domain"/>
    <property type="match status" value="1"/>
</dbReference>
<reference evidence="5 6" key="1">
    <citation type="submission" date="2022-05" db="EMBL/GenBank/DDBJ databases">
        <title>Chromosome-level reference genomes for two strains of Caenorhabditis briggsae: an improved platform for comparative genomics.</title>
        <authorList>
            <person name="Stevens L."/>
            <person name="Andersen E.C."/>
        </authorList>
    </citation>
    <scope>NUCLEOTIDE SEQUENCE [LARGE SCALE GENOMIC DNA]</scope>
    <source>
        <strain evidence="5">QX1410_ONT</strain>
        <tissue evidence="5">Whole-organism</tissue>
    </source>
</reference>
<dbReference type="GO" id="GO:1903259">
    <property type="term" value="P:exon-exon junction complex disassembly"/>
    <property type="evidence" value="ECO:0007669"/>
    <property type="project" value="InterPro"/>
</dbReference>
<evidence type="ECO:0000256" key="3">
    <source>
        <dbReference type="SAM" id="MobiDB-lite"/>
    </source>
</evidence>
<protein>
    <recommendedName>
        <fullName evidence="2">Partner of Y14 and mago</fullName>
    </recommendedName>
</protein>
<dbReference type="SMART" id="SM01273">
    <property type="entry name" value="Mago-bind"/>
    <property type="match status" value="1"/>
</dbReference>
<evidence type="ECO:0000256" key="1">
    <source>
        <dbReference type="ARBA" id="ARBA00009394"/>
    </source>
</evidence>
<dbReference type="InterPro" id="IPR036348">
    <property type="entry name" value="WIBG_N_sf"/>
</dbReference>
<feature type="compositionally biased region" description="Polar residues" evidence="3">
    <location>
        <begin position="41"/>
        <end position="55"/>
    </location>
</feature>
<dbReference type="Pfam" id="PF09282">
    <property type="entry name" value="Mago-bind"/>
    <property type="match status" value="1"/>
</dbReference>
<dbReference type="EMBL" id="CP090893">
    <property type="protein sequence ID" value="ULU01530.1"/>
    <property type="molecule type" value="Genomic_DNA"/>
</dbReference>
<accession>A0AAE9DDN0</accession>